<dbReference type="InterPro" id="IPR050951">
    <property type="entry name" value="Retrovirus_Pol_polyprotein"/>
</dbReference>
<dbReference type="InterPro" id="IPR036397">
    <property type="entry name" value="RNaseH_sf"/>
</dbReference>
<reference evidence="2" key="2">
    <citation type="submission" date="2025-08" db="UniProtKB">
        <authorList>
            <consortium name="Ensembl"/>
        </authorList>
    </citation>
    <scope>IDENTIFICATION</scope>
</reference>
<dbReference type="SUPFAM" id="SSF53098">
    <property type="entry name" value="Ribonuclease H-like"/>
    <property type="match status" value="1"/>
</dbReference>
<reference evidence="3" key="1">
    <citation type="submission" date="2011-08" db="EMBL/GenBank/DDBJ databases">
        <title>The draft genome of Latimeria chalumnae.</title>
        <authorList>
            <person name="Di Palma F."/>
            <person name="Alfoldi J."/>
            <person name="Johnson J."/>
            <person name="Berlin A."/>
            <person name="Gnerre S."/>
            <person name="Jaffe D."/>
            <person name="MacCallum I."/>
            <person name="Young S."/>
            <person name="Walker B.J."/>
            <person name="Lander E."/>
            <person name="Lindblad-Toh K."/>
        </authorList>
    </citation>
    <scope>NUCLEOTIDE SEQUENCE [LARGE SCALE GENOMIC DNA]</scope>
    <source>
        <strain evidence="3">Wild caught</strain>
    </source>
</reference>
<sequence length="210" mass="24544">VVKLKHSTSEEVYRKLKPIFYKYEIPTTVRTDNGPQLIGKDFVNFKEEFGFKHITSYPKYPLSNGLAECGVKTVKRLLKKAIHFGEDPQIGLLNYRATALEGGASPEELLFGRQIRTKLPQLELKQFHNDRKLHKKCRGKKDKRKTMIKIQKKLKTLKIADHVRIWNEATWEDDAKVLRLVSKRPYEVKMQKGLLLRRNGRHLLKVPKQT</sequence>
<dbReference type="AlphaFoldDB" id="H3B5R0"/>
<dbReference type="HOGENOM" id="CLU_000384_9_0_1"/>
<dbReference type="Ensembl" id="ENSLACT00000017357.1">
    <property type="protein sequence ID" value="ENSLACP00000017231.1"/>
    <property type="gene ID" value="ENSLACG00000015176.1"/>
</dbReference>
<organism evidence="2 3">
    <name type="scientific">Latimeria chalumnae</name>
    <name type="common">Coelacanth</name>
    <dbReference type="NCBI Taxonomy" id="7897"/>
    <lineage>
        <taxon>Eukaryota</taxon>
        <taxon>Metazoa</taxon>
        <taxon>Chordata</taxon>
        <taxon>Craniata</taxon>
        <taxon>Vertebrata</taxon>
        <taxon>Euteleostomi</taxon>
        <taxon>Coelacanthiformes</taxon>
        <taxon>Coelacanthidae</taxon>
        <taxon>Latimeria</taxon>
    </lineage>
</organism>
<feature type="domain" description="Integrase catalytic" evidence="1">
    <location>
        <begin position="1"/>
        <end position="128"/>
    </location>
</feature>
<dbReference type="GO" id="GO:0003676">
    <property type="term" value="F:nucleic acid binding"/>
    <property type="evidence" value="ECO:0007669"/>
    <property type="project" value="InterPro"/>
</dbReference>
<dbReference type="PANTHER" id="PTHR37984">
    <property type="entry name" value="PROTEIN CBG26694"/>
    <property type="match status" value="1"/>
</dbReference>
<dbReference type="PROSITE" id="PS50994">
    <property type="entry name" value="INTEGRASE"/>
    <property type="match status" value="1"/>
</dbReference>
<evidence type="ECO:0000259" key="1">
    <source>
        <dbReference type="PROSITE" id="PS50994"/>
    </source>
</evidence>
<dbReference type="OMA" id="ENTHQYS"/>
<dbReference type="GeneTree" id="ENSGT00490000044642"/>
<reference evidence="2" key="3">
    <citation type="submission" date="2025-09" db="UniProtKB">
        <authorList>
            <consortium name="Ensembl"/>
        </authorList>
    </citation>
    <scope>IDENTIFICATION</scope>
</reference>
<dbReference type="InterPro" id="IPR012337">
    <property type="entry name" value="RNaseH-like_sf"/>
</dbReference>
<name>H3B5R0_LATCH</name>
<dbReference type="EMBL" id="AFYH01099087">
    <property type="status" value="NOT_ANNOTATED_CDS"/>
    <property type="molecule type" value="Genomic_DNA"/>
</dbReference>
<evidence type="ECO:0000313" key="3">
    <source>
        <dbReference type="Proteomes" id="UP000008672"/>
    </source>
</evidence>
<evidence type="ECO:0000313" key="2">
    <source>
        <dbReference type="Ensembl" id="ENSLACP00000017231.1"/>
    </source>
</evidence>
<dbReference type="Proteomes" id="UP000008672">
    <property type="component" value="Unassembled WGS sequence"/>
</dbReference>
<proteinExistence type="predicted"/>
<dbReference type="PANTHER" id="PTHR37984:SF5">
    <property type="entry name" value="PROTEIN NYNRIN-LIKE"/>
    <property type="match status" value="1"/>
</dbReference>
<dbReference type="Gene3D" id="3.30.420.10">
    <property type="entry name" value="Ribonuclease H-like superfamily/Ribonuclease H"/>
    <property type="match status" value="1"/>
</dbReference>
<dbReference type="InterPro" id="IPR001584">
    <property type="entry name" value="Integrase_cat-core"/>
</dbReference>
<dbReference type="GO" id="GO:0015074">
    <property type="term" value="P:DNA integration"/>
    <property type="evidence" value="ECO:0007669"/>
    <property type="project" value="InterPro"/>
</dbReference>
<keyword evidence="3" id="KW-1185">Reference proteome</keyword>
<dbReference type="InParanoid" id="H3B5R0"/>
<protein>
    <recommendedName>
        <fullName evidence="1">Integrase catalytic domain-containing protein</fullName>
    </recommendedName>
</protein>
<dbReference type="eggNOG" id="KOG0017">
    <property type="taxonomic scope" value="Eukaryota"/>
</dbReference>
<accession>H3B5R0</accession>